<dbReference type="Proteomes" id="UP000091820">
    <property type="component" value="Unassembled WGS sequence"/>
</dbReference>
<evidence type="ECO:0000313" key="1">
    <source>
        <dbReference type="EnsemblMetazoa" id="GBRI034582-PA"/>
    </source>
</evidence>
<evidence type="ECO:0000313" key="2">
    <source>
        <dbReference type="Proteomes" id="UP000091820"/>
    </source>
</evidence>
<reference evidence="1" key="2">
    <citation type="submission" date="2020-05" db="UniProtKB">
        <authorList>
            <consortium name="EnsemblMetazoa"/>
        </authorList>
    </citation>
    <scope>IDENTIFICATION</scope>
    <source>
        <strain evidence="1">IAEA</strain>
    </source>
</reference>
<keyword evidence="2" id="KW-1185">Reference proteome</keyword>
<proteinExistence type="predicted"/>
<dbReference type="EnsemblMetazoa" id="GBRI034582-RA">
    <property type="protein sequence ID" value="GBRI034582-PA"/>
    <property type="gene ID" value="GBRI034582"/>
</dbReference>
<reference evidence="2" key="1">
    <citation type="submission" date="2014-03" db="EMBL/GenBank/DDBJ databases">
        <authorList>
            <person name="Aksoy S."/>
            <person name="Warren W."/>
            <person name="Wilson R.K."/>
        </authorList>
    </citation>
    <scope>NUCLEOTIDE SEQUENCE [LARGE SCALE GENOMIC DNA]</scope>
    <source>
        <strain evidence="2">IAEA</strain>
    </source>
</reference>
<protein>
    <submittedName>
        <fullName evidence="1">Uncharacterized protein</fullName>
    </submittedName>
</protein>
<accession>A0A1A9WW22</accession>
<dbReference type="VEuPathDB" id="VectorBase:GBRI034582"/>
<name>A0A1A9WW22_9MUSC</name>
<dbReference type="AlphaFoldDB" id="A0A1A9WW22"/>
<organism evidence="1 2">
    <name type="scientific">Glossina brevipalpis</name>
    <dbReference type="NCBI Taxonomy" id="37001"/>
    <lineage>
        <taxon>Eukaryota</taxon>
        <taxon>Metazoa</taxon>
        <taxon>Ecdysozoa</taxon>
        <taxon>Arthropoda</taxon>
        <taxon>Hexapoda</taxon>
        <taxon>Insecta</taxon>
        <taxon>Pterygota</taxon>
        <taxon>Neoptera</taxon>
        <taxon>Endopterygota</taxon>
        <taxon>Diptera</taxon>
        <taxon>Brachycera</taxon>
        <taxon>Muscomorpha</taxon>
        <taxon>Hippoboscoidea</taxon>
        <taxon>Glossinidae</taxon>
        <taxon>Glossina</taxon>
    </lineage>
</organism>
<sequence length="140" mass="15853">MEESPSKITFDTKSQHIYSGVLEKLNKRNEDQYINNDISIDVENDSNKLAVSPPKFFTNGRACENEISLHSAKMEVGTQSNLISFGKVSRTSLQPLERLIDLVQTENTKGNLLRRLIYLENSFANDTVYEKEKEAVSPTP</sequence>